<dbReference type="SUPFAM" id="SSF56112">
    <property type="entry name" value="Protein kinase-like (PK-like)"/>
    <property type="match status" value="1"/>
</dbReference>
<dbReference type="GO" id="GO:0005768">
    <property type="term" value="C:endosome"/>
    <property type="evidence" value="ECO:0007669"/>
    <property type="project" value="TreeGrafter"/>
</dbReference>
<dbReference type="InterPro" id="IPR011009">
    <property type="entry name" value="Kinase-like_dom_sf"/>
</dbReference>
<dbReference type="AlphaFoldDB" id="D8M4Q7"/>
<dbReference type="InterPro" id="IPR011011">
    <property type="entry name" value="Znf_FYVE_PHD"/>
</dbReference>
<dbReference type="Pfam" id="PF00454">
    <property type="entry name" value="PI3_PI4_kinase"/>
    <property type="match status" value="2"/>
</dbReference>
<evidence type="ECO:0000313" key="4">
    <source>
        <dbReference type="EMBL" id="CBK23046.2"/>
    </source>
</evidence>
<dbReference type="InterPro" id="IPR018936">
    <property type="entry name" value="PI3/4_kinase_CS"/>
</dbReference>
<dbReference type="OrthoDB" id="67688at2759"/>
<dbReference type="GeneID" id="24920116"/>
<dbReference type="PROSITE" id="PS00915">
    <property type="entry name" value="PI3_4_KINASE_1"/>
    <property type="match status" value="1"/>
</dbReference>
<evidence type="ECO:0000256" key="1">
    <source>
        <dbReference type="ARBA" id="ARBA00022679"/>
    </source>
</evidence>
<evidence type="ECO:0000313" key="5">
    <source>
        <dbReference type="Proteomes" id="UP000008312"/>
    </source>
</evidence>
<dbReference type="Gene3D" id="3.30.1010.10">
    <property type="entry name" value="Phosphatidylinositol 3-kinase Catalytic Subunit, Chain A, domain 4"/>
    <property type="match status" value="1"/>
</dbReference>
<accession>D8M4Q7</accession>
<dbReference type="InterPro" id="IPR036940">
    <property type="entry name" value="PI3/4_kinase_cat_sf"/>
</dbReference>
<dbReference type="PROSITE" id="PS50290">
    <property type="entry name" value="PI3_4_KINASE_3"/>
    <property type="match status" value="1"/>
</dbReference>
<dbReference type="InterPro" id="IPR015433">
    <property type="entry name" value="PI3/4_kinase"/>
</dbReference>
<dbReference type="SMART" id="SM00146">
    <property type="entry name" value="PI3Kc"/>
    <property type="match status" value="1"/>
</dbReference>
<gene>
    <name evidence="4" type="ORF">GSBLH_T00002989001</name>
</gene>
<protein>
    <recommendedName>
        <fullName evidence="3">PI3K/PI4K catalytic domain-containing protein</fullName>
    </recommendedName>
</protein>
<feature type="domain" description="PI3K/PI4K catalytic" evidence="3">
    <location>
        <begin position="16"/>
        <end position="277"/>
    </location>
</feature>
<dbReference type="PROSITE" id="PS00916">
    <property type="entry name" value="PI3_4_KINASE_2"/>
    <property type="match status" value="1"/>
</dbReference>
<dbReference type="GO" id="GO:0048015">
    <property type="term" value="P:phosphatidylinositol-mediated signaling"/>
    <property type="evidence" value="ECO:0007669"/>
    <property type="project" value="TreeGrafter"/>
</dbReference>
<dbReference type="Gene3D" id="1.10.1070.11">
    <property type="entry name" value="Phosphatidylinositol 3-/4-kinase, catalytic domain"/>
    <property type="match status" value="1"/>
</dbReference>
<reference evidence="4" key="1">
    <citation type="submission" date="2010-02" db="EMBL/GenBank/DDBJ databases">
        <title>Sequencing and annotation of the Blastocystis hominis genome.</title>
        <authorList>
            <person name="Wincker P."/>
        </authorList>
    </citation>
    <scope>NUCLEOTIDE SEQUENCE</scope>
    <source>
        <strain evidence="4">Singapore isolate B</strain>
    </source>
</reference>
<name>D8M4Q7_BLAHO</name>
<dbReference type="SUPFAM" id="SSF57903">
    <property type="entry name" value="FYVE/PHD zinc finger"/>
    <property type="match status" value="1"/>
</dbReference>
<dbReference type="EMBL" id="FN668654">
    <property type="protein sequence ID" value="CBK23046.2"/>
    <property type="molecule type" value="Genomic_DNA"/>
</dbReference>
<dbReference type="GO" id="GO:0034272">
    <property type="term" value="C:phosphatidylinositol 3-kinase complex, class III, type II"/>
    <property type="evidence" value="ECO:0007669"/>
    <property type="project" value="TreeGrafter"/>
</dbReference>
<dbReference type="GO" id="GO:0000407">
    <property type="term" value="C:phagophore assembly site"/>
    <property type="evidence" value="ECO:0007669"/>
    <property type="project" value="TreeGrafter"/>
</dbReference>
<dbReference type="GO" id="GO:0006897">
    <property type="term" value="P:endocytosis"/>
    <property type="evidence" value="ECO:0007669"/>
    <property type="project" value="TreeGrafter"/>
</dbReference>
<dbReference type="RefSeq" id="XP_012897094.1">
    <property type="nucleotide sequence ID" value="XM_013041640.1"/>
</dbReference>
<keyword evidence="5" id="KW-1185">Reference proteome</keyword>
<evidence type="ECO:0000259" key="3">
    <source>
        <dbReference type="PROSITE" id="PS50290"/>
    </source>
</evidence>
<evidence type="ECO:0000256" key="2">
    <source>
        <dbReference type="ARBA" id="ARBA00022777"/>
    </source>
</evidence>
<dbReference type="GO" id="GO:0016303">
    <property type="term" value="F:1-phosphatidylinositol-3-kinase activity"/>
    <property type="evidence" value="ECO:0007669"/>
    <property type="project" value="TreeGrafter"/>
</dbReference>
<dbReference type="PANTHER" id="PTHR10048:SF7">
    <property type="entry name" value="PHOSPHATIDYLINOSITOL 3-KINASE CATALYTIC SUBUNIT TYPE 3"/>
    <property type="match status" value="1"/>
</dbReference>
<dbReference type="OMA" id="NERHCKS"/>
<dbReference type="GO" id="GO:0000045">
    <property type="term" value="P:autophagosome assembly"/>
    <property type="evidence" value="ECO:0007669"/>
    <property type="project" value="TreeGrafter"/>
</dbReference>
<dbReference type="Proteomes" id="UP000008312">
    <property type="component" value="Unassembled WGS sequence"/>
</dbReference>
<sequence length="292" mass="33320">MLTLQKHHCRDCRYPVCGKCSELRNNERHCKSQDNCDKRTHLTLQVMVKNGDDVRQDQMVMQMIRLMNKLLNNMNLDLCLSPYAVLAISSSQGMLEMVQNSKALSGVKSIRAFLKECAPTSNKEEINPQVMDTYIRSCAGYAVITYLLGIGDRHLDNIMIDDKGHFFHIDFGYIFGQDPKVKEASIRITNDMIDGMGGKNSKNYQLFLGYAFQAYHILRQNALLLITLLRLMLDANIKDCKPEFLDRMIARFNLSMTDEEAESDFKRVLEGCIGDIFVGMLEIAHNIATAMR</sequence>
<dbReference type="GO" id="GO:0034271">
    <property type="term" value="C:phosphatidylinositol 3-kinase complex, class III, type I"/>
    <property type="evidence" value="ECO:0007669"/>
    <property type="project" value="TreeGrafter"/>
</dbReference>
<dbReference type="InterPro" id="IPR000403">
    <property type="entry name" value="PI3/4_kinase_cat_dom"/>
</dbReference>
<proteinExistence type="predicted"/>
<dbReference type="GO" id="GO:0005777">
    <property type="term" value="C:peroxisome"/>
    <property type="evidence" value="ECO:0007669"/>
    <property type="project" value="TreeGrafter"/>
</dbReference>
<keyword evidence="1" id="KW-0808">Transferase</keyword>
<keyword evidence="2" id="KW-0418">Kinase</keyword>
<dbReference type="InParanoid" id="D8M4Q7"/>
<dbReference type="PANTHER" id="PTHR10048">
    <property type="entry name" value="PHOSPHATIDYLINOSITOL KINASE"/>
    <property type="match status" value="1"/>
</dbReference>
<organism evidence="4">
    <name type="scientific">Blastocystis hominis</name>
    <dbReference type="NCBI Taxonomy" id="12968"/>
    <lineage>
        <taxon>Eukaryota</taxon>
        <taxon>Sar</taxon>
        <taxon>Stramenopiles</taxon>
        <taxon>Bigyra</taxon>
        <taxon>Opalozoa</taxon>
        <taxon>Opalinata</taxon>
        <taxon>Blastocystidae</taxon>
        <taxon>Blastocystis</taxon>
    </lineage>
</organism>